<accession>A0A1I3TJH3</accession>
<dbReference type="OMA" id="EHPTAPF"/>
<evidence type="ECO:0000313" key="2">
    <source>
        <dbReference type="Proteomes" id="UP000182829"/>
    </source>
</evidence>
<gene>
    <name evidence="1" type="ORF">SAMN05443661_1602</name>
</gene>
<protein>
    <submittedName>
        <fullName evidence="1">Uncharacterized protein</fullName>
    </submittedName>
</protein>
<reference evidence="1 2" key="1">
    <citation type="submission" date="2016-10" db="EMBL/GenBank/DDBJ databases">
        <authorList>
            <person name="de Groot N.N."/>
        </authorList>
    </citation>
    <scope>NUCLEOTIDE SEQUENCE [LARGE SCALE GENOMIC DNA]</scope>
    <source>
        <strain evidence="1 2">SP2</strain>
    </source>
</reference>
<name>A0A1I3TJH3_9EURY</name>
<sequence length="118" mass="12417">MEMEFAVSRDGTTLVTLHEGSDTTAKDEAQTELETTLEELAADGSITDWTVVDAEVYEPPTAPFDPYTISVSFTATVTVEADGERRAVEAGAAEIDEALEDAGVEPVSYTASPTAAAV</sequence>
<dbReference type="Proteomes" id="UP000182829">
    <property type="component" value="Unassembled WGS sequence"/>
</dbReference>
<proteinExistence type="predicted"/>
<dbReference type="EMBL" id="FORO01000060">
    <property type="protein sequence ID" value="SFJ69776.1"/>
    <property type="molecule type" value="Genomic_DNA"/>
</dbReference>
<evidence type="ECO:0000313" key="1">
    <source>
        <dbReference type="EMBL" id="SFJ69776.1"/>
    </source>
</evidence>
<organism evidence="1 2">
    <name type="scientific">Natronobacterium gregoryi</name>
    <dbReference type="NCBI Taxonomy" id="44930"/>
    <lineage>
        <taxon>Archaea</taxon>
        <taxon>Methanobacteriati</taxon>
        <taxon>Methanobacteriota</taxon>
        <taxon>Stenosarchaea group</taxon>
        <taxon>Halobacteria</taxon>
        <taxon>Halobacteriales</taxon>
        <taxon>Natrialbaceae</taxon>
        <taxon>Natronobacterium</taxon>
    </lineage>
</organism>
<dbReference type="AlphaFoldDB" id="A0A1I3TJH3"/>